<reference evidence="1 2" key="1">
    <citation type="journal article" date="2019" name="Nat. Med.">
        <title>Preventing dysbiosis of the neonatal mouse intestinal microbiome protects against late-onset sepsis.</title>
        <authorList>
            <person name="Singer J.R."/>
            <person name="Blosser E.G."/>
            <person name="Zindl C.L."/>
            <person name="Silberger D.J."/>
            <person name="Conlan S."/>
            <person name="Laufer V.A."/>
            <person name="DiToro D."/>
            <person name="Deming C."/>
            <person name="Kumar R."/>
            <person name="Morrow C.D."/>
            <person name="Segre J.A."/>
            <person name="Gray M.J."/>
            <person name="Randolph D.A."/>
            <person name="Weaver C.T."/>
        </authorList>
    </citation>
    <scope>NUCLEOTIDE SEQUENCE [LARGE SCALE GENOMIC DNA]</scope>
    <source>
        <strain evidence="1 2">V10</strain>
    </source>
</reference>
<evidence type="ECO:0000313" key="2">
    <source>
        <dbReference type="Proteomes" id="UP000463931"/>
    </source>
</evidence>
<sequence length="397" mass="45267">MKIGYTEAIHYTQKGKQIEVVNNLYRTLFLILGVIILSLPQALSNESEFLQFWDGITSGNALLIILSFFSSYGIGLLLQIGLIVIFSSIYIMRNVRLLDKEAVFLGIDEGEEGLWLQTYRYRSPIYIPFTCLEKLDFTAKKIVLSYKQAFILKGEQNGDVTVLSGKRHTFSYQGLNIADVPTFIKSCNQCLPKDKKQTFPEIVVDKSRNKMKFLFTLGLIFSMVISFNFAKDLPYLIVSKVENRTQETSALKAGTTFTTRNFKFKVKKALKANTDHDTQIGIVQFEIAPKKTDTTPIWLNQMDFSIVADKKKYQTDGKKLLEEATVVVNGQKREVVNLLVRSATFFDGEEKVVNIAFNIDQDLKEAYLVYKDWDSSIKNSIPIFIKIVPSKLEDIKK</sequence>
<name>A0AAE6WEA6_9LACO</name>
<accession>A0AAE6WEA6</accession>
<organism evidence="1 2">
    <name type="scientific">Ligilactobacillus murinus</name>
    <dbReference type="NCBI Taxonomy" id="1622"/>
    <lineage>
        <taxon>Bacteria</taxon>
        <taxon>Bacillati</taxon>
        <taxon>Bacillota</taxon>
        <taxon>Bacilli</taxon>
        <taxon>Lactobacillales</taxon>
        <taxon>Lactobacillaceae</taxon>
        <taxon>Ligilactobacillus</taxon>
    </lineage>
</organism>
<dbReference type="Proteomes" id="UP000463931">
    <property type="component" value="Chromosome"/>
</dbReference>
<gene>
    <name evidence="1" type="ORF">FEE40_01460</name>
</gene>
<dbReference type="RefSeq" id="WP_163588117.1">
    <property type="nucleotide sequence ID" value="NZ_CAJTAQ010000033.1"/>
</dbReference>
<dbReference type="EMBL" id="CP040852">
    <property type="protein sequence ID" value="QIA88966.1"/>
    <property type="molecule type" value="Genomic_DNA"/>
</dbReference>
<protein>
    <submittedName>
        <fullName evidence="1">Uncharacterized protein</fullName>
    </submittedName>
</protein>
<evidence type="ECO:0000313" key="1">
    <source>
        <dbReference type="EMBL" id="QIA88966.1"/>
    </source>
</evidence>
<dbReference type="AlphaFoldDB" id="A0AAE6WEA6"/>
<proteinExistence type="predicted"/>